<evidence type="ECO:0000313" key="2">
    <source>
        <dbReference type="Proteomes" id="UP000006620"/>
    </source>
</evidence>
<evidence type="ECO:0000313" key="1">
    <source>
        <dbReference type="EMBL" id="AEI40939.1"/>
    </source>
</evidence>
<organism evidence="1 2">
    <name type="scientific">Paenibacillus mucilaginosus (strain KNP414)</name>
    <dbReference type="NCBI Taxonomy" id="1036673"/>
    <lineage>
        <taxon>Bacteria</taxon>
        <taxon>Bacillati</taxon>
        <taxon>Bacillota</taxon>
        <taxon>Bacilli</taxon>
        <taxon>Bacillales</taxon>
        <taxon>Paenibacillaceae</taxon>
        <taxon>Paenibacillus</taxon>
    </lineage>
</organism>
<accession>F8F5C8</accession>
<dbReference type="HOGENOM" id="CLU_3101698_0_0_9"/>
<reference evidence="2" key="1">
    <citation type="submission" date="2011-06" db="EMBL/GenBank/DDBJ databases">
        <title>Complete genome sequence of Paenibacillus mucilaginosus KNP414.</title>
        <authorList>
            <person name="Wang J."/>
            <person name="Hu S."/>
            <person name="Hu X."/>
            <person name="Zhang B."/>
            <person name="Dong D."/>
            <person name="Zhang S."/>
            <person name="Zhao K."/>
            <person name="Wu D."/>
        </authorList>
    </citation>
    <scope>NUCLEOTIDE SEQUENCE [LARGE SCALE GENOMIC DNA]</scope>
    <source>
        <strain evidence="2">KNP414</strain>
    </source>
</reference>
<dbReference type="Proteomes" id="UP000006620">
    <property type="component" value="Chromosome"/>
</dbReference>
<dbReference type="KEGG" id="pms:KNP414_02378"/>
<protein>
    <submittedName>
        <fullName evidence="1">Uncharacterized protein</fullName>
    </submittedName>
</protein>
<dbReference type="PATRIC" id="fig|1036673.3.peg.2143"/>
<reference evidence="1 2" key="2">
    <citation type="journal article" date="2013" name="Genome Announc.">
        <title>Genome Sequence of Growth-Improving Paenibacillus mucilaginosus Strain KNP414.</title>
        <authorList>
            <person name="Lu J.J."/>
            <person name="Wang J.F."/>
            <person name="Hu X.F."/>
        </authorList>
    </citation>
    <scope>NUCLEOTIDE SEQUENCE [LARGE SCALE GENOMIC DNA]</scope>
    <source>
        <strain evidence="1 2">KNP414</strain>
    </source>
</reference>
<gene>
    <name evidence="1" type="ordered locus">KNP414_02378</name>
</gene>
<dbReference type="EMBL" id="CP002869">
    <property type="protein sequence ID" value="AEI40939.1"/>
    <property type="molecule type" value="Genomic_DNA"/>
</dbReference>
<dbReference type="AlphaFoldDB" id="F8F5C8"/>
<sequence length="51" mass="5609">MSEASGSEHGFSVFAGLPRADWPLEDGFSVLQRLRSADSRRILAPKTDFPC</sequence>
<proteinExistence type="predicted"/>
<name>F8F5C8_PAEMK</name>